<dbReference type="EMBL" id="CAJVPY010002002">
    <property type="protein sequence ID" value="CAG8545086.1"/>
    <property type="molecule type" value="Genomic_DNA"/>
</dbReference>
<reference evidence="1" key="1">
    <citation type="submission" date="2021-06" db="EMBL/GenBank/DDBJ databases">
        <authorList>
            <person name="Kallberg Y."/>
            <person name="Tangrot J."/>
            <person name="Rosling A."/>
        </authorList>
    </citation>
    <scope>NUCLEOTIDE SEQUENCE</scope>
    <source>
        <strain evidence="1">MA453B</strain>
    </source>
</reference>
<comment type="caution">
    <text evidence="1">The sequence shown here is derived from an EMBL/GenBank/DDBJ whole genome shotgun (WGS) entry which is preliminary data.</text>
</comment>
<organism evidence="1 2">
    <name type="scientific">Dentiscutata erythropus</name>
    <dbReference type="NCBI Taxonomy" id="1348616"/>
    <lineage>
        <taxon>Eukaryota</taxon>
        <taxon>Fungi</taxon>
        <taxon>Fungi incertae sedis</taxon>
        <taxon>Mucoromycota</taxon>
        <taxon>Glomeromycotina</taxon>
        <taxon>Glomeromycetes</taxon>
        <taxon>Diversisporales</taxon>
        <taxon>Gigasporaceae</taxon>
        <taxon>Dentiscutata</taxon>
    </lineage>
</organism>
<dbReference type="InterPro" id="IPR032675">
    <property type="entry name" value="LRR_dom_sf"/>
</dbReference>
<dbReference type="OrthoDB" id="2404355at2759"/>
<evidence type="ECO:0000313" key="1">
    <source>
        <dbReference type="EMBL" id="CAG8545086.1"/>
    </source>
</evidence>
<accession>A0A9N9FN88</accession>
<evidence type="ECO:0000313" key="2">
    <source>
        <dbReference type="Proteomes" id="UP000789405"/>
    </source>
</evidence>
<name>A0A9N9FN88_9GLOM</name>
<dbReference type="AlphaFoldDB" id="A0A9N9FN88"/>
<proteinExistence type="predicted"/>
<keyword evidence="2" id="KW-1185">Reference proteome</keyword>
<dbReference type="Gene3D" id="3.80.10.10">
    <property type="entry name" value="Ribonuclease Inhibitor"/>
    <property type="match status" value="1"/>
</dbReference>
<sequence length="519" mass="59741">MTQENESLIIKTDTTNKNSQTLVEDCLYLAFRLLTTNKDLYSCVLVNKSWATIAIPILWEAPFRNDYSFVPSPKIINVYKAFLPDNEQGINLPPHRIPFGYPSYLKELPFDCFCNAVGKPDIRKPIDHELIKRLLKMFASHGAILRKFDICSFLANQEILNKNWIALPSNPEFSSMFGNNLTYFNCGIQWSDKKVELFNALALNCHNIKHLKVKVWREDEGIALANLIRVQKQLVKFSLLNSNFYASIVVQALISHTKSLDSISFKHMSNGNGYFNTPPFFDHSDCQLSTKAVDVIVQCTNVTKLKFRQCEGLNFTRYYPFRSAFSNLKSLIYNFGGFKEHDTATPLNLLSGLIKTSCKTLEIINFIWSTPKILDISQLVQAIAQYTLQLKTLNIPLYTLEQVSLIYQFCDKLENLKLNLFKTIDANNALRIFANELHDNLKIIDIGLNIYKHDVPLDETQLDQIFSDIFLKNKQIKSFILDEVYRMSEISGTKIKSLQEMYPKLKILNASRHPSRFTY</sequence>
<dbReference type="SUPFAM" id="SSF52047">
    <property type="entry name" value="RNI-like"/>
    <property type="match status" value="1"/>
</dbReference>
<gene>
    <name evidence="1" type="ORF">DERYTH_LOCUS4993</name>
</gene>
<dbReference type="Proteomes" id="UP000789405">
    <property type="component" value="Unassembled WGS sequence"/>
</dbReference>
<protein>
    <submittedName>
        <fullName evidence="1">6366_t:CDS:1</fullName>
    </submittedName>
</protein>